<evidence type="ECO:0000259" key="14">
    <source>
        <dbReference type="Pfam" id="PF01266"/>
    </source>
</evidence>
<dbReference type="GO" id="GO:0004368">
    <property type="term" value="F:glycerol-3-phosphate dehydrogenase (quinone) activity"/>
    <property type="evidence" value="ECO:0007669"/>
    <property type="project" value="UniProtKB-EC"/>
</dbReference>
<dbReference type="GO" id="GO:0050660">
    <property type="term" value="F:flavin adenine dinucleotide binding"/>
    <property type="evidence" value="ECO:0007669"/>
    <property type="project" value="InterPro"/>
</dbReference>
<dbReference type="GO" id="GO:0009331">
    <property type="term" value="C:glycerol-3-phosphate dehydrogenase (FAD) complex"/>
    <property type="evidence" value="ECO:0007669"/>
    <property type="project" value="InterPro"/>
</dbReference>
<dbReference type="SUPFAM" id="SSF51905">
    <property type="entry name" value="FAD/NAD(P)-binding domain"/>
    <property type="match status" value="1"/>
</dbReference>
<organism evidence="16 17">
    <name type="scientific">Neomoorella thermoacetica</name>
    <name type="common">Clostridium thermoaceticum</name>
    <dbReference type="NCBI Taxonomy" id="1525"/>
    <lineage>
        <taxon>Bacteria</taxon>
        <taxon>Bacillati</taxon>
        <taxon>Bacillota</taxon>
        <taxon>Clostridia</taxon>
        <taxon>Neomoorellales</taxon>
        <taxon>Neomoorellaceae</taxon>
        <taxon>Neomoorella</taxon>
    </lineage>
</organism>
<evidence type="ECO:0000256" key="2">
    <source>
        <dbReference type="ARBA" id="ARBA00001974"/>
    </source>
</evidence>
<dbReference type="PANTHER" id="PTHR11985:SF15">
    <property type="entry name" value="GLYCEROL-3-PHOSPHATE DEHYDROGENASE, MITOCHONDRIAL"/>
    <property type="match status" value="1"/>
</dbReference>
<sequence>MNSEIMVVIIGGGVTGAGILWDLSLRGIKCTLIEKEDLCNGASGRNHGLLHSGGRYAVEDPESADECARENKILRQLAPWAIEPCGGLFIRLAGDSPEYTERWLAGCKAAQVATEPVALAAAYTYCPYLSDDVAEAYLVQDAAIDVYKLVRGLVIASRSLGANVMTRTEVIGFIFRGGRITGVRVRNTSSGFEEVIGCSLVINAAGAWAGKVAQMAGCRVKVAPDRGILLVFNARLASCVINRLRIPGDGDILVPSHNVSIFGTTSGITDTIDDQMVKRQEVEYLLAAGSELIPGMRDFRRLRAYAGVRPLLGSDDIADSRNITRTFKVFDHKEGDGVDGFISAVGGKFTTYRLMAEKTANLAAAKLGCNKPSFTGSTPIPAPEGTQQANASKSFYIFRKDSRREDRVRQLICDCEGVTDREILVAAISLPWLTLNELRNRSRFGMGTCQGTFCTYRVLGLLIEAGLIQSSEALGLLMDFLKERWKGALPVGSGEQLRETEFAHALYAYTMGLEFASGRMKGKEFTDATRPGL</sequence>
<evidence type="ECO:0000313" key="16">
    <source>
        <dbReference type="EMBL" id="OIQ08149.1"/>
    </source>
</evidence>
<dbReference type="EMBL" id="MIHH01000015">
    <property type="protein sequence ID" value="OIQ08149.1"/>
    <property type="molecule type" value="Genomic_DNA"/>
</dbReference>
<comment type="pathway">
    <text evidence="4">Polyol metabolism; glycerol degradation via glycerol kinase pathway; glycerone phosphate from sn-glycerol 3-phosphate (anaerobic route): step 1/1.</text>
</comment>
<feature type="domain" description="BFD-like [2Fe-2S]-binding" evidence="15">
    <location>
        <begin position="411"/>
        <end position="463"/>
    </location>
</feature>
<evidence type="ECO:0000313" key="17">
    <source>
        <dbReference type="Proteomes" id="UP000182743"/>
    </source>
</evidence>
<evidence type="ECO:0000256" key="12">
    <source>
        <dbReference type="ARBA" id="ARBA00023136"/>
    </source>
</evidence>
<evidence type="ECO:0000259" key="15">
    <source>
        <dbReference type="Pfam" id="PF04324"/>
    </source>
</evidence>
<dbReference type="InterPro" id="IPR041854">
    <property type="entry name" value="BFD-like_2Fe2S-bd_dom_sf"/>
</dbReference>
<evidence type="ECO:0000256" key="9">
    <source>
        <dbReference type="ARBA" id="ARBA00022630"/>
    </source>
</evidence>
<evidence type="ECO:0000256" key="8">
    <source>
        <dbReference type="ARBA" id="ARBA00022475"/>
    </source>
</evidence>
<dbReference type="EC" id="1.1.5.3" evidence="7"/>
<dbReference type="UniPathway" id="UPA00618">
    <property type="reaction ID" value="UER00673"/>
</dbReference>
<dbReference type="InterPro" id="IPR006076">
    <property type="entry name" value="FAD-dep_OxRdtase"/>
</dbReference>
<evidence type="ECO:0000256" key="11">
    <source>
        <dbReference type="ARBA" id="ARBA00023002"/>
    </source>
</evidence>
<comment type="subcellular location">
    <subcellularLocation>
        <location evidence="3">Cell membrane</location>
        <topology evidence="3">Peripheral membrane protein</topology>
    </subcellularLocation>
</comment>
<evidence type="ECO:0000256" key="4">
    <source>
        <dbReference type="ARBA" id="ARBA00005157"/>
    </source>
</evidence>
<evidence type="ECO:0000256" key="7">
    <source>
        <dbReference type="ARBA" id="ARBA00013029"/>
    </source>
</evidence>
<dbReference type="SUPFAM" id="SSF54373">
    <property type="entry name" value="FAD-linked reductases, C-terminal domain"/>
    <property type="match status" value="1"/>
</dbReference>
<evidence type="ECO:0000256" key="13">
    <source>
        <dbReference type="ARBA" id="ARBA00049055"/>
    </source>
</evidence>
<dbReference type="InterPro" id="IPR000447">
    <property type="entry name" value="G3P_DH_FAD-dep"/>
</dbReference>
<dbReference type="PRINTS" id="PR01001">
    <property type="entry name" value="FADG3PDH"/>
</dbReference>
<dbReference type="Pfam" id="PF04324">
    <property type="entry name" value="Fer2_BFD"/>
    <property type="match status" value="1"/>
</dbReference>
<dbReference type="Gene3D" id="1.10.10.1100">
    <property type="entry name" value="BFD-like [2Fe-2S]-binding domain"/>
    <property type="match status" value="1"/>
</dbReference>
<comment type="caution">
    <text evidence="16">The sequence shown here is derived from an EMBL/GenBank/DDBJ whole genome shotgun (WGS) entry which is preliminary data.</text>
</comment>
<keyword evidence="12" id="KW-0472">Membrane</keyword>
<name>A0A1J5JG25_NEOTH</name>
<dbReference type="GO" id="GO:0019563">
    <property type="term" value="P:glycerol catabolic process"/>
    <property type="evidence" value="ECO:0007669"/>
    <property type="project" value="UniProtKB-UniPathway"/>
</dbReference>
<dbReference type="CDD" id="cd19946">
    <property type="entry name" value="GlpA-like_Fer2_BFD-like"/>
    <property type="match status" value="1"/>
</dbReference>
<comment type="similarity">
    <text evidence="5">Belongs to the FAD-dependent glycerol-3-phosphate dehydrogenase family.</text>
</comment>
<dbReference type="PANTHER" id="PTHR11985">
    <property type="entry name" value="GLYCEROL-3-PHOSPHATE DEHYDROGENASE"/>
    <property type="match status" value="1"/>
</dbReference>
<dbReference type="GO" id="GO:0006072">
    <property type="term" value="P:glycerol-3-phosphate metabolic process"/>
    <property type="evidence" value="ECO:0007669"/>
    <property type="project" value="InterPro"/>
</dbReference>
<evidence type="ECO:0000256" key="6">
    <source>
        <dbReference type="ARBA" id="ARBA00011331"/>
    </source>
</evidence>
<reference evidence="16 17" key="1">
    <citation type="submission" date="2016-08" db="EMBL/GenBank/DDBJ databases">
        <title>Genome-based comparison of Moorella thermoacetic strains.</title>
        <authorList>
            <person name="Poehlein A."/>
            <person name="Bengelsdorf F.R."/>
            <person name="Esser C."/>
            <person name="Duerre P."/>
            <person name="Daniel R."/>
        </authorList>
    </citation>
    <scope>NUCLEOTIDE SEQUENCE [LARGE SCALE GENOMIC DNA]</scope>
    <source>
        <strain evidence="16 17">DSM 11768</strain>
    </source>
</reference>
<keyword evidence="9" id="KW-0285">Flavoprotein</keyword>
<evidence type="ECO:0000256" key="10">
    <source>
        <dbReference type="ARBA" id="ARBA00022827"/>
    </source>
</evidence>
<dbReference type="AlphaFoldDB" id="A0A1J5JG25"/>
<comment type="catalytic activity">
    <reaction evidence="13">
        <text>a quinone + sn-glycerol 3-phosphate = dihydroxyacetone phosphate + a quinol</text>
        <dbReference type="Rhea" id="RHEA:18977"/>
        <dbReference type="ChEBI" id="CHEBI:24646"/>
        <dbReference type="ChEBI" id="CHEBI:57597"/>
        <dbReference type="ChEBI" id="CHEBI:57642"/>
        <dbReference type="ChEBI" id="CHEBI:132124"/>
        <dbReference type="EC" id="1.1.5.3"/>
    </reaction>
</comment>
<dbReference type="Pfam" id="PF01266">
    <property type="entry name" value="DAO"/>
    <property type="match status" value="1"/>
</dbReference>
<accession>A0A1J5JG25</accession>
<evidence type="ECO:0000256" key="1">
    <source>
        <dbReference type="ARBA" id="ARBA00001917"/>
    </source>
</evidence>
<evidence type="ECO:0000256" key="3">
    <source>
        <dbReference type="ARBA" id="ARBA00004202"/>
    </source>
</evidence>
<dbReference type="NCBIfam" id="TIGR03377">
    <property type="entry name" value="glycerol3P_GlpA"/>
    <property type="match status" value="1"/>
</dbReference>
<dbReference type="GO" id="GO:0010181">
    <property type="term" value="F:FMN binding"/>
    <property type="evidence" value="ECO:0007669"/>
    <property type="project" value="InterPro"/>
</dbReference>
<dbReference type="RefSeq" id="WP_071521314.1">
    <property type="nucleotide sequence ID" value="NZ_MIHH01000015.1"/>
</dbReference>
<proteinExistence type="inferred from homology"/>
<feature type="domain" description="FAD dependent oxidoreductase" evidence="14">
    <location>
        <begin position="7"/>
        <end position="352"/>
    </location>
</feature>
<dbReference type="InterPro" id="IPR007419">
    <property type="entry name" value="BFD-like_2Fe2S-bd_dom"/>
</dbReference>
<evidence type="ECO:0000256" key="5">
    <source>
        <dbReference type="ARBA" id="ARBA00007330"/>
    </source>
</evidence>
<comment type="cofactor">
    <cofactor evidence="2">
        <name>FAD</name>
        <dbReference type="ChEBI" id="CHEBI:57692"/>
    </cofactor>
</comment>
<comment type="cofactor">
    <cofactor evidence="1">
        <name>FMN</name>
        <dbReference type="ChEBI" id="CHEBI:58210"/>
    </cofactor>
</comment>
<dbReference type="Proteomes" id="UP000182743">
    <property type="component" value="Unassembled WGS sequence"/>
</dbReference>
<dbReference type="GO" id="GO:0005886">
    <property type="term" value="C:plasma membrane"/>
    <property type="evidence" value="ECO:0007669"/>
    <property type="project" value="UniProtKB-SubCell"/>
</dbReference>
<keyword evidence="10" id="KW-0274">FAD</keyword>
<protein>
    <recommendedName>
        <fullName evidence="7">glycerol-3-phosphate dehydrogenase</fullName>
        <ecNumber evidence="7">1.1.5.3</ecNumber>
    </recommendedName>
</protein>
<keyword evidence="11 16" id="KW-0560">Oxidoreductase</keyword>
<dbReference type="Gene3D" id="3.50.50.60">
    <property type="entry name" value="FAD/NAD(P)-binding domain"/>
    <property type="match status" value="3"/>
</dbReference>
<dbReference type="InterPro" id="IPR017752">
    <property type="entry name" value="G3P_DH_GlpA_su"/>
</dbReference>
<gene>
    <name evidence="16" type="primary">glpA</name>
    <name evidence="16" type="ORF">MOOR_22240</name>
</gene>
<dbReference type="InterPro" id="IPR036188">
    <property type="entry name" value="FAD/NAD-bd_sf"/>
</dbReference>
<comment type="subunit">
    <text evidence="6">Composed of a catalytic GlpA/B dimer and of membrane bound GlpC.</text>
</comment>
<keyword evidence="8" id="KW-1003">Cell membrane</keyword>
<dbReference type="NCBIfam" id="NF008313">
    <property type="entry name" value="PRK11101.1"/>
    <property type="match status" value="1"/>
</dbReference>
<dbReference type="PROSITE" id="PS00978">
    <property type="entry name" value="FAD_G3PDH_2"/>
    <property type="match status" value="1"/>
</dbReference>